<keyword evidence="4" id="KW-0378">Hydrolase</keyword>
<evidence type="ECO:0000259" key="7">
    <source>
        <dbReference type="Pfam" id="PF02272"/>
    </source>
</evidence>
<feature type="domain" description="RecJ OB" evidence="8">
    <location>
        <begin position="459"/>
        <end position="566"/>
    </location>
</feature>
<dbReference type="InterPro" id="IPR003156">
    <property type="entry name" value="DHHA1_dom"/>
</dbReference>
<sequence>MPCIWKPRNEGAAPSSAAAMAEELNVSPLIVEILWNRGLTDVGEMDRFLSPLLRHMANPAEVPGLTGAAETVARGLAEGRTLAVWGDYDVDGITATAVIKEFFALRGREVMHHLPNRMEEGYGMNVEGVERLHERGATMLLTVDCGISDLAPVARARELGMTVVVTDHHLPGETLPEAHAVCDPRLSDGGSCDDLAGVGVAFMLVVALNGLLPGDKVDVRPLLDLVALGTIADIVRLTGQNRILVKNGLLVIKEAKRPGMAALKVVSDYARQAELGAGQIGFHLAPRINAAGRMGDPEKALNLLLAKDFDSAMPIAEELNAINMERRRQEQEIADQALAQAETMRHMAGLVLYAEHWHPGIIGIVASRVAEKYYRPTLLLCSPESADGLLKGSGRSIPEFNLHDGLAEVADVLEGFGGHAQAAGLSLKAENLEALRERFNDHVVATLGAKPLTPTLKLDHELAFSNINNTLLKELELLQPFGMGNPEPVFATKPVRVAEHALFGREGEHVKLVLEDQETGAKLPGKAWRMGDSLTRAVHNRVMRFAFTPKIDRFRGIPSIDLRIRDWIFWV</sequence>
<evidence type="ECO:0000256" key="2">
    <source>
        <dbReference type="ARBA" id="ARBA00019841"/>
    </source>
</evidence>
<dbReference type="InterPro" id="IPR051673">
    <property type="entry name" value="SSDNA_exonuclease_RecJ"/>
</dbReference>
<name>A0ABZ2J0D1_9BACT</name>
<dbReference type="Gene3D" id="3.10.310.30">
    <property type="match status" value="1"/>
</dbReference>
<feature type="domain" description="DDH" evidence="6">
    <location>
        <begin position="83"/>
        <end position="230"/>
    </location>
</feature>
<dbReference type="Pfam" id="PF01368">
    <property type="entry name" value="DHH"/>
    <property type="match status" value="1"/>
</dbReference>
<evidence type="ECO:0000259" key="6">
    <source>
        <dbReference type="Pfam" id="PF01368"/>
    </source>
</evidence>
<gene>
    <name evidence="9" type="primary">recJ</name>
    <name evidence="9" type="ORF">V8V93_08785</name>
</gene>
<dbReference type="EMBL" id="CP146609">
    <property type="protein sequence ID" value="WWX24293.1"/>
    <property type="molecule type" value="Genomic_DNA"/>
</dbReference>
<dbReference type="Pfam" id="PF02272">
    <property type="entry name" value="DHHA1"/>
    <property type="match status" value="1"/>
</dbReference>
<evidence type="ECO:0000256" key="4">
    <source>
        <dbReference type="ARBA" id="ARBA00022801"/>
    </source>
</evidence>
<dbReference type="Pfam" id="PF17768">
    <property type="entry name" value="RecJ_OB"/>
    <property type="match status" value="1"/>
</dbReference>
<dbReference type="InterPro" id="IPR004610">
    <property type="entry name" value="RecJ"/>
</dbReference>
<organism evidence="9 10">
    <name type="scientific">Pseudodesulfovibrio methanolicus</name>
    <dbReference type="NCBI Taxonomy" id="3126690"/>
    <lineage>
        <taxon>Bacteria</taxon>
        <taxon>Pseudomonadati</taxon>
        <taxon>Thermodesulfobacteriota</taxon>
        <taxon>Desulfovibrionia</taxon>
        <taxon>Desulfovibrionales</taxon>
        <taxon>Desulfovibrionaceae</taxon>
    </lineage>
</organism>
<evidence type="ECO:0000313" key="10">
    <source>
        <dbReference type="Proteomes" id="UP001385389"/>
    </source>
</evidence>
<comment type="similarity">
    <text evidence="1">Belongs to the RecJ family.</text>
</comment>
<dbReference type="SUPFAM" id="SSF64182">
    <property type="entry name" value="DHH phosphoesterases"/>
    <property type="match status" value="1"/>
</dbReference>
<dbReference type="NCBIfam" id="TIGR00644">
    <property type="entry name" value="recJ"/>
    <property type="match status" value="1"/>
</dbReference>
<reference evidence="9 10" key="1">
    <citation type="submission" date="2024-03" db="EMBL/GenBank/DDBJ databases">
        <title>Phenotype and Genome Characterization of a Sulfate-Reducing Bacterium Pseudodesulfovibrio sp. strain 5S69, isolated from Petroleum Reservoir in Tatarstan (Russia).</title>
        <authorList>
            <person name="Bidzhieva S.K."/>
            <person name="Kadnikov V."/>
            <person name="Tourova T.P."/>
            <person name="Samigullina S.R."/>
            <person name="Sokolova D.S."/>
            <person name="Poltaraus A.B."/>
            <person name="Avtukh A.N."/>
            <person name="Tereshina V.M."/>
            <person name="Mardanov A.V."/>
            <person name="Nazina T.N."/>
        </authorList>
    </citation>
    <scope>NUCLEOTIDE SEQUENCE [LARGE SCALE GENOMIC DNA]</scope>
    <source>
        <strain evidence="9 10">5S69</strain>
    </source>
</reference>
<evidence type="ECO:0000313" key="9">
    <source>
        <dbReference type="EMBL" id="WWX24293.1"/>
    </source>
</evidence>
<evidence type="ECO:0000256" key="1">
    <source>
        <dbReference type="ARBA" id="ARBA00005915"/>
    </source>
</evidence>
<evidence type="ECO:0000259" key="8">
    <source>
        <dbReference type="Pfam" id="PF17768"/>
    </source>
</evidence>
<dbReference type="RefSeq" id="WP_338669982.1">
    <property type="nucleotide sequence ID" value="NZ_CP146609.1"/>
</dbReference>
<keyword evidence="5 9" id="KW-0269">Exonuclease</keyword>
<keyword evidence="10" id="KW-1185">Reference proteome</keyword>
<proteinExistence type="inferred from homology"/>
<dbReference type="PANTHER" id="PTHR30255:SF2">
    <property type="entry name" value="SINGLE-STRANDED-DNA-SPECIFIC EXONUCLEASE RECJ"/>
    <property type="match status" value="1"/>
</dbReference>
<keyword evidence="3" id="KW-0540">Nuclease</keyword>
<feature type="domain" description="DHHA1" evidence="7">
    <location>
        <begin position="350"/>
        <end position="442"/>
    </location>
</feature>
<evidence type="ECO:0000256" key="3">
    <source>
        <dbReference type="ARBA" id="ARBA00022722"/>
    </source>
</evidence>
<dbReference type="InterPro" id="IPR038763">
    <property type="entry name" value="DHH_sf"/>
</dbReference>
<evidence type="ECO:0000256" key="5">
    <source>
        <dbReference type="ARBA" id="ARBA00022839"/>
    </source>
</evidence>
<dbReference type="InterPro" id="IPR001667">
    <property type="entry name" value="DDH_dom"/>
</dbReference>
<dbReference type="GO" id="GO:0004527">
    <property type="term" value="F:exonuclease activity"/>
    <property type="evidence" value="ECO:0007669"/>
    <property type="project" value="UniProtKB-KW"/>
</dbReference>
<dbReference type="InterPro" id="IPR041122">
    <property type="entry name" value="RecJ_OB"/>
</dbReference>
<protein>
    <recommendedName>
        <fullName evidence="2">Single-stranded-DNA-specific exonuclease RecJ</fullName>
    </recommendedName>
</protein>
<dbReference type="Gene3D" id="3.90.1640.30">
    <property type="match status" value="1"/>
</dbReference>
<dbReference type="PANTHER" id="PTHR30255">
    <property type="entry name" value="SINGLE-STRANDED-DNA-SPECIFIC EXONUCLEASE RECJ"/>
    <property type="match status" value="1"/>
</dbReference>
<dbReference type="Proteomes" id="UP001385389">
    <property type="component" value="Chromosome"/>
</dbReference>
<accession>A0ABZ2J0D1</accession>